<name>A0A9X3CUP7_9FLAO</name>
<gene>
    <name evidence="2" type="ORF">OQ279_03200</name>
</gene>
<dbReference type="RefSeq" id="WP_266068353.1">
    <property type="nucleotide sequence ID" value="NZ_JAPJDA010000004.1"/>
</dbReference>
<dbReference type="GO" id="GO:0016758">
    <property type="term" value="F:hexosyltransferase activity"/>
    <property type="evidence" value="ECO:0007669"/>
    <property type="project" value="InterPro"/>
</dbReference>
<proteinExistence type="predicted"/>
<dbReference type="Proteomes" id="UP001148482">
    <property type="component" value="Unassembled WGS sequence"/>
</dbReference>
<sequence length="352" mass="40045">MRSRRILVAPINWGLGHATRCIPIIEKLEEQGFTPIIASDGAALNLLKKEFPHLQAFELPSYNITYTRKGSLLKWKLLLDSPHIVKNIKKEKQATKILVQKLKLHGIISDSRFGVRHPHVSGVFITHQLNVLSGATTFFSSWLHQKYIKQYDQCWIPDTPGRPNLSGILGHPKRAFSEVNYLGVMSRFKKEKLPRKYDYMVLLSGPEPQRSILEEILLKEFSKSSGSILFIRGVVDESTADFNTPNLTVRNYLFGRELEQALNSSEVVIARSGYTTLMDLARLEKKAFFIPTPGQFEQEYLAGRMQKLGFAPTCKQEEFNLEMLVTVKDYSGLKDPGFVCDFSKLFGLFKGE</sequence>
<reference evidence="2" key="1">
    <citation type="submission" date="2022-11" db="EMBL/GenBank/DDBJ databases">
        <title>Salinimicrobium profundisediminis sp. nov., isolated from deep-sea sediment of the Mariana Trench.</title>
        <authorList>
            <person name="Fu H."/>
        </authorList>
    </citation>
    <scope>NUCLEOTIDE SEQUENCE</scope>
    <source>
        <strain evidence="2">MT39</strain>
    </source>
</reference>
<evidence type="ECO:0000259" key="1">
    <source>
        <dbReference type="Pfam" id="PF04101"/>
    </source>
</evidence>
<dbReference type="InterPro" id="IPR007235">
    <property type="entry name" value="Glyco_trans_28_C"/>
</dbReference>
<protein>
    <submittedName>
        <fullName evidence="2">Glycosyltransferase</fullName>
    </submittedName>
</protein>
<evidence type="ECO:0000313" key="2">
    <source>
        <dbReference type="EMBL" id="MCX2837147.1"/>
    </source>
</evidence>
<dbReference type="Pfam" id="PF04101">
    <property type="entry name" value="Glyco_tran_28_C"/>
    <property type="match status" value="1"/>
</dbReference>
<comment type="caution">
    <text evidence="2">The sequence shown here is derived from an EMBL/GenBank/DDBJ whole genome shotgun (WGS) entry which is preliminary data.</text>
</comment>
<accession>A0A9X3CUP7</accession>
<dbReference type="Gene3D" id="3.40.50.2000">
    <property type="entry name" value="Glycogen Phosphorylase B"/>
    <property type="match status" value="1"/>
</dbReference>
<dbReference type="SUPFAM" id="SSF53756">
    <property type="entry name" value="UDP-Glycosyltransferase/glycogen phosphorylase"/>
    <property type="match status" value="1"/>
</dbReference>
<evidence type="ECO:0000313" key="3">
    <source>
        <dbReference type="Proteomes" id="UP001148482"/>
    </source>
</evidence>
<keyword evidence="3" id="KW-1185">Reference proteome</keyword>
<dbReference type="AlphaFoldDB" id="A0A9X3CUP7"/>
<organism evidence="2 3">
    <name type="scientific">Salinimicrobium profundisediminis</name>
    <dbReference type="NCBI Taxonomy" id="2994553"/>
    <lineage>
        <taxon>Bacteria</taxon>
        <taxon>Pseudomonadati</taxon>
        <taxon>Bacteroidota</taxon>
        <taxon>Flavobacteriia</taxon>
        <taxon>Flavobacteriales</taxon>
        <taxon>Flavobacteriaceae</taxon>
        <taxon>Salinimicrobium</taxon>
    </lineage>
</organism>
<dbReference type="EMBL" id="JAPJDA010000004">
    <property type="protein sequence ID" value="MCX2837147.1"/>
    <property type="molecule type" value="Genomic_DNA"/>
</dbReference>
<feature type="domain" description="Glycosyl transferase family 28 C-terminal" evidence="1">
    <location>
        <begin position="228"/>
        <end position="325"/>
    </location>
</feature>